<dbReference type="EMBL" id="CAJDYZ010004363">
    <property type="protein sequence ID" value="CAD1471288.1"/>
    <property type="molecule type" value="Genomic_DNA"/>
</dbReference>
<name>A0A6V7H135_9HYME</name>
<comment type="caution">
    <text evidence="1">The sequence shown here is derived from an EMBL/GenBank/DDBJ whole genome shotgun (WGS) entry which is preliminary data.</text>
</comment>
<organism evidence="1 2">
    <name type="scientific">Heterotrigona itama</name>
    <dbReference type="NCBI Taxonomy" id="395501"/>
    <lineage>
        <taxon>Eukaryota</taxon>
        <taxon>Metazoa</taxon>
        <taxon>Ecdysozoa</taxon>
        <taxon>Arthropoda</taxon>
        <taxon>Hexapoda</taxon>
        <taxon>Insecta</taxon>
        <taxon>Pterygota</taxon>
        <taxon>Neoptera</taxon>
        <taxon>Endopterygota</taxon>
        <taxon>Hymenoptera</taxon>
        <taxon>Apocrita</taxon>
        <taxon>Aculeata</taxon>
        <taxon>Apoidea</taxon>
        <taxon>Anthophila</taxon>
        <taxon>Apidae</taxon>
        <taxon>Heterotrigona</taxon>
    </lineage>
</organism>
<keyword evidence="2" id="KW-1185">Reference proteome</keyword>
<evidence type="ECO:0000313" key="2">
    <source>
        <dbReference type="Proteomes" id="UP000752696"/>
    </source>
</evidence>
<dbReference type="AlphaFoldDB" id="A0A6V7H135"/>
<accession>A0A6V7H135</accession>
<evidence type="ECO:0000313" key="1">
    <source>
        <dbReference type="EMBL" id="CAD1471288.1"/>
    </source>
</evidence>
<protein>
    <submittedName>
        <fullName evidence="1">Uncharacterized protein</fullName>
    </submittedName>
</protein>
<feature type="non-terminal residue" evidence="1">
    <location>
        <position position="112"/>
    </location>
</feature>
<proteinExistence type="predicted"/>
<reference evidence="1" key="1">
    <citation type="submission" date="2020-07" db="EMBL/GenBank/DDBJ databases">
        <authorList>
            <person name="Nazaruddin N."/>
        </authorList>
    </citation>
    <scope>NUCLEOTIDE SEQUENCE</scope>
</reference>
<dbReference type="Proteomes" id="UP000752696">
    <property type="component" value="Unassembled WGS sequence"/>
</dbReference>
<sequence length="112" mass="13262">RTGFLRASIWMKRALHVGTEIYHRRGIIIVISGHVQGTVTIVTRNRSHADKFGVTHQRMSLLRIAELLKNFFMRLLFVRKRSRDKMERQLLYLSTTRQEQHVSAYIELNEKV</sequence>
<gene>
    <name evidence="1" type="ORF">MHI_LOCUS216190</name>
</gene>